<dbReference type="OrthoDB" id="9808429at2"/>
<dbReference type="GO" id="GO:0047617">
    <property type="term" value="F:fatty acyl-CoA hydrolase activity"/>
    <property type="evidence" value="ECO:0007669"/>
    <property type="project" value="TreeGrafter"/>
</dbReference>
<proteinExistence type="inferred from homology"/>
<dbReference type="Proteomes" id="UP000196027">
    <property type="component" value="Chromosome"/>
</dbReference>
<dbReference type="RefSeq" id="WP_087461577.1">
    <property type="nucleotide sequence ID" value="NZ_CP021425.1"/>
</dbReference>
<dbReference type="NCBIfam" id="TIGR00051">
    <property type="entry name" value="YbgC/FadM family acyl-CoA thioesterase"/>
    <property type="match status" value="1"/>
</dbReference>
<evidence type="ECO:0000256" key="2">
    <source>
        <dbReference type="ARBA" id="ARBA00022801"/>
    </source>
</evidence>
<comment type="similarity">
    <text evidence="1">Belongs to the 4-hydroxybenzoyl-CoA thioesterase family.</text>
</comment>
<dbReference type="InterPro" id="IPR006683">
    <property type="entry name" value="Thioestr_dom"/>
</dbReference>
<dbReference type="Gene3D" id="3.10.129.10">
    <property type="entry name" value="Hotdog Thioesterase"/>
    <property type="match status" value="1"/>
</dbReference>
<keyword evidence="2" id="KW-0378">Hydrolase</keyword>
<accession>A0A1Y0I7Y4</accession>
<evidence type="ECO:0000259" key="3">
    <source>
        <dbReference type="Pfam" id="PF03061"/>
    </source>
</evidence>
<evidence type="ECO:0000256" key="1">
    <source>
        <dbReference type="ARBA" id="ARBA00005953"/>
    </source>
</evidence>
<dbReference type="CDD" id="cd00586">
    <property type="entry name" value="4HBT"/>
    <property type="match status" value="1"/>
</dbReference>
<dbReference type="PANTHER" id="PTHR31793">
    <property type="entry name" value="4-HYDROXYBENZOYL-COA THIOESTERASE FAMILY MEMBER"/>
    <property type="match status" value="1"/>
</dbReference>
<evidence type="ECO:0000313" key="5">
    <source>
        <dbReference type="Proteomes" id="UP000196027"/>
    </source>
</evidence>
<name>A0A1Y0I7Y4_9GAMM</name>
<dbReference type="PIRSF" id="PIRSF003230">
    <property type="entry name" value="YbgC"/>
    <property type="match status" value="1"/>
</dbReference>
<protein>
    <submittedName>
        <fullName evidence="4">Thioesterase superfamily protein</fullName>
    </submittedName>
</protein>
<dbReference type="AlphaFoldDB" id="A0A1Y0I7Y4"/>
<dbReference type="SUPFAM" id="SSF54637">
    <property type="entry name" value="Thioesterase/thiol ester dehydrase-isomerase"/>
    <property type="match status" value="1"/>
</dbReference>
<dbReference type="InterPro" id="IPR006684">
    <property type="entry name" value="YbgC/YbaW"/>
</dbReference>
<reference evidence="4 5" key="1">
    <citation type="submission" date="2017-05" db="EMBL/GenBank/DDBJ databases">
        <title>Genomic insights into alkan degradation activity of Oleiphilus messinensis.</title>
        <authorList>
            <person name="Kozyavkin S.A."/>
            <person name="Slesarev A.I."/>
            <person name="Golyshin P.N."/>
            <person name="Korzhenkov A."/>
            <person name="Golyshina O.N."/>
            <person name="Toshchakov S.V."/>
        </authorList>
    </citation>
    <scope>NUCLEOTIDE SEQUENCE [LARGE SCALE GENOMIC DNA]</scope>
    <source>
        <strain evidence="4 5">ME102</strain>
    </source>
</reference>
<feature type="domain" description="Thioesterase" evidence="3">
    <location>
        <begin position="18"/>
        <end position="100"/>
    </location>
</feature>
<dbReference type="InterPro" id="IPR050563">
    <property type="entry name" value="4-hydroxybenzoyl-CoA_TE"/>
</dbReference>
<dbReference type="Pfam" id="PF03061">
    <property type="entry name" value="4HBT"/>
    <property type="match status" value="1"/>
</dbReference>
<keyword evidence="5" id="KW-1185">Reference proteome</keyword>
<dbReference type="PANTHER" id="PTHR31793:SF37">
    <property type="entry name" value="ACYL-COA THIOESTER HYDROLASE YBGC"/>
    <property type="match status" value="1"/>
</dbReference>
<dbReference type="EMBL" id="CP021425">
    <property type="protein sequence ID" value="ARU56608.1"/>
    <property type="molecule type" value="Genomic_DNA"/>
</dbReference>
<organism evidence="4 5">
    <name type="scientific">Oleiphilus messinensis</name>
    <dbReference type="NCBI Taxonomy" id="141451"/>
    <lineage>
        <taxon>Bacteria</taxon>
        <taxon>Pseudomonadati</taxon>
        <taxon>Pseudomonadota</taxon>
        <taxon>Gammaproteobacteria</taxon>
        <taxon>Oceanospirillales</taxon>
        <taxon>Oleiphilaceae</taxon>
        <taxon>Oleiphilus</taxon>
    </lineage>
</organism>
<dbReference type="InterPro" id="IPR029069">
    <property type="entry name" value="HotDog_dom_sf"/>
</dbReference>
<gene>
    <name evidence="4" type="ORF">OLMES_2555</name>
</gene>
<evidence type="ECO:0000313" key="4">
    <source>
        <dbReference type="EMBL" id="ARU56608.1"/>
    </source>
</evidence>
<sequence length="144" mass="16214">MSPFSLPIRVYIEDTDAGGIVFYANYLKFMERARTEFVRNQGVALRRELEGGVNFVVANVNVNYLRSAFLDDLLLVTAEVKQLARTYMVFGQTVLRSNTELSLDGVDPSHCELLVKGEIKVACVDQDTGKPRRLPKILERCLVS</sequence>
<dbReference type="FunFam" id="3.10.129.10:FF:000004">
    <property type="entry name" value="Tol-pal system-associated acyl-CoA thioesterase"/>
    <property type="match status" value="1"/>
</dbReference>
<dbReference type="KEGG" id="ome:OLMES_2555"/>